<evidence type="ECO:0000256" key="1">
    <source>
        <dbReference type="ARBA" id="ARBA00022723"/>
    </source>
</evidence>
<evidence type="ECO:0000256" key="2">
    <source>
        <dbReference type="ARBA" id="ARBA00022771"/>
    </source>
</evidence>
<dbReference type="GO" id="GO:0016874">
    <property type="term" value="F:ligase activity"/>
    <property type="evidence" value="ECO:0007669"/>
    <property type="project" value="UniProtKB-KW"/>
</dbReference>
<feature type="transmembrane region" description="Helical" evidence="5">
    <location>
        <begin position="96"/>
        <end position="121"/>
    </location>
</feature>
<sequence>MAYDLMQNCTPSYREREEGLGRFPRRGPTTVNGLYREELIGSFKEFVNRLDVGSRVLKSTKIMLESLLETLNPSNLSSTVDSFAFRVWRSELFAQILARSIGGLVCLSSLYIVFALTRFIWKTKVPLFMTPILAVAPAALLCSLVLFCILFSKYLCYPLLCSLILEPSYSRAGSTLRSLQLLSQELRYQRTLYRLCLSDRDFTDQDYEMLLELDNEPGVQAMRRFIEGVSPEKIQSLPTYRYHHKRNAFSYGDNMTNDHDTLSKQWKKELSYRAKLYHFWTAFCNTLQHFLSRTTVAKRSYLEFTLRQNEEEGYPSSRRKCSNCTNQVVLGKHSNSFLSLQNSNSADSCPICLEEFLQGDLIRVLPCKHEFHGDCIFSWLVERGKCPVCKYSIAE</sequence>
<dbReference type="SMART" id="SM00184">
    <property type="entry name" value="RING"/>
    <property type="match status" value="1"/>
</dbReference>
<dbReference type="PANTHER" id="PTHR45931">
    <property type="entry name" value="SI:CH211-59O9.10"/>
    <property type="match status" value="1"/>
</dbReference>
<dbReference type="eggNOG" id="KOG0800">
    <property type="taxonomic scope" value="Eukaryota"/>
</dbReference>
<dbReference type="PANTHER" id="PTHR45931:SF3">
    <property type="entry name" value="RING ZINC FINGER-CONTAINING PROTEIN"/>
    <property type="match status" value="1"/>
</dbReference>
<dbReference type="Gene3D" id="3.30.40.10">
    <property type="entry name" value="Zinc/RING finger domain, C3HC4 (zinc finger)"/>
    <property type="match status" value="1"/>
</dbReference>
<evidence type="ECO:0000256" key="3">
    <source>
        <dbReference type="ARBA" id="ARBA00022833"/>
    </source>
</evidence>
<dbReference type="InterPro" id="IPR051834">
    <property type="entry name" value="RING_finger_E3_ligase"/>
</dbReference>
<dbReference type="SUPFAM" id="SSF57850">
    <property type="entry name" value="RING/U-box"/>
    <property type="match status" value="1"/>
</dbReference>
<feature type="transmembrane region" description="Helical" evidence="5">
    <location>
        <begin position="127"/>
        <end position="151"/>
    </location>
</feature>
<dbReference type="EMBL" id="KB454505">
    <property type="protein sequence ID" value="EME29852.1"/>
    <property type="molecule type" value="Genomic_DNA"/>
</dbReference>
<evidence type="ECO:0000256" key="4">
    <source>
        <dbReference type="PROSITE-ProRule" id="PRU00175"/>
    </source>
</evidence>
<dbReference type="InterPro" id="IPR013083">
    <property type="entry name" value="Znf_RING/FYVE/PHD"/>
</dbReference>
<gene>
    <name evidence="7" type="ORF">Gasu_28500</name>
</gene>
<dbReference type="GO" id="GO:0006511">
    <property type="term" value="P:ubiquitin-dependent protein catabolic process"/>
    <property type="evidence" value="ECO:0007669"/>
    <property type="project" value="TreeGrafter"/>
</dbReference>
<keyword evidence="5" id="KW-0472">Membrane</keyword>
<dbReference type="OrthoDB" id="8062037at2759"/>
<dbReference type="STRING" id="130081.M2XIF3"/>
<evidence type="ECO:0000256" key="5">
    <source>
        <dbReference type="SAM" id="Phobius"/>
    </source>
</evidence>
<keyword evidence="5" id="KW-0812">Transmembrane</keyword>
<keyword evidence="2 4" id="KW-0863">Zinc-finger</keyword>
<keyword evidence="1" id="KW-0479">Metal-binding</keyword>
<keyword evidence="8" id="KW-1185">Reference proteome</keyword>
<feature type="domain" description="RING-type" evidence="6">
    <location>
        <begin position="349"/>
        <end position="390"/>
    </location>
</feature>
<keyword evidence="5" id="KW-1133">Transmembrane helix</keyword>
<dbReference type="RefSeq" id="XP_005706372.1">
    <property type="nucleotide sequence ID" value="XM_005706315.1"/>
</dbReference>
<dbReference type="Proteomes" id="UP000030680">
    <property type="component" value="Unassembled WGS sequence"/>
</dbReference>
<dbReference type="InterPro" id="IPR001841">
    <property type="entry name" value="Znf_RING"/>
</dbReference>
<dbReference type="GO" id="GO:0005634">
    <property type="term" value="C:nucleus"/>
    <property type="evidence" value="ECO:0007669"/>
    <property type="project" value="TreeGrafter"/>
</dbReference>
<dbReference type="Gramene" id="EME29852">
    <property type="protein sequence ID" value="EME29852"/>
    <property type="gene ID" value="Gasu_28500"/>
</dbReference>
<name>M2XIF3_GALSU</name>
<dbReference type="GO" id="GO:0008270">
    <property type="term" value="F:zinc ion binding"/>
    <property type="evidence" value="ECO:0007669"/>
    <property type="project" value="UniProtKB-KW"/>
</dbReference>
<keyword evidence="3" id="KW-0862">Zinc</keyword>
<evidence type="ECO:0000313" key="7">
    <source>
        <dbReference type="EMBL" id="EME29852.1"/>
    </source>
</evidence>
<accession>M2XIF3</accession>
<dbReference type="PROSITE" id="PS50089">
    <property type="entry name" value="ZF_RING_2"/>
    <property type="match status" value="1"/>
</dbReference>
<dbReference type="AlphaFoldDB" id="M2XIF3"/>
<evidence type="ECO:0000313" key="8">
    <source>
        <dbReference type="Proteomes" id="UP000030680"/>
    </source>
</evidence>
<keyword evidence="7" id="KW-0436">Ligase</keyword>
<dbReference type="GO" id="GO:0061630">
    <property type="term" value="F:ubiquitin protein ligase activity"/>
    <property type="evidence" value="ECO:0007669"/>
    <property type="project" value="TreeGrafter"/>
</dbReference>
<proteinExistence type="predicted"/>
<dbReference type="KEGG" id="gsl:Gasu_28500"/>
<dbReference type="GeneID" id="17088619"/>
<dbReference type="Pfam" id="PF13639">
    <property type="entry name" value="zf-RING_2"/>
    <property type="match status" value="1"/>
</dbReference>
<protein>
    <submittedName>
        <fullName evidence="7">Protein binding / ubiquitin-protein ligase/ zinc ion binding isoform 1</fullName>
    </submittedName>
</protein>
<evidence type="ECO:0000259" key="6">
    <source>
        <dbReference type="PROSITE" id="PS50089"/>
    </source>
</evidence>
<reference evidence="8" key="1">
    <citation type="journal article" date="2013" name="Science">
        <title>Gene transfer from bacteria and archaea facilitated evolution of an extremophilic eukaryote.</title>
        <authorList>
            <person name="Schonknecht G."/>
            <person name="Chen W.H."/>
            <person name="Ternes C.M."/>
            <person name="Barbier G.G."/>
            <person name="Shrestha R.P."/>
            <person name="Stanke M."/>
            <person name="Brautigam A."/>
            <person name="Baker B.J."/>
            <person name="Banfield J.F."/>
            <person name="Garavito R.M."/>
            <person name="Carr K."/>
            <person name="Wilkerson C."/>
            <person name="Rensing S.A."/>
            <person name="Gagneul D."/>
            <person name="Dickenson N.E."/>
            <person name="Oesterhelt C."/>
            <person name="Lercher M.J."/>
            <person name="Weber A.P."/>
        </authorList>
    </citation>
    <scope>NUCLEOTIDE SEQUENCE [LARGE SCALE GENOMIC DNA]</scope>
    <source>
        <strain evidence="8">074W</strain>
    </source>
</reference>
<organism evidence="7 8">
    <name type="scientific">Galdieria sulphuraria</name>
    <name type="common">Red alga</name>
    <dbReference type="NCBI Taxonomy" id="130081"/>
    <lineage>
        <taxon>Eukaryota</taxon>
        <taxon>Rhodophyta</taxon>
        <taxon>Bangiophyceae</taxon>
        <taxon>Galdieriales</taxon>
        <taxon>Galdieriaceae</taxon>
        <taxon>Galdieria</taxon>
    </lineage>
</organism>